<sequence>MAYAYQPRLTNYPGDTQRLQSFNSHRQNNDEKLTYTIAAKAEIRTTTDDAIYTRSYPYPISMKYEVEKQIRELLDNGIIRPSRSPYNSSILIVPKKLDASNENKYRMIPLREKDIEKTAFSVNNGKYEFVRLPFGHKNAPAVFQRALDDML</sequence>
<dbReference type="Proteomes" id="UP000299102">
    <property type="component" value="Unassembled WGS sequence"/>
</dbReference>
<protein>
    <submittedName>
        <fullName evidence="1">Retrovirus-related Pol polyprotein from transposon opus</fullName>
    </submittedName>
</protein>
<dbReference type="OrthoDB" id="420169at2759"/>
<reference evidence="1 2" key="1">
    <citation type="journal article" date="2019" name="Commun. Biol.">
        <title>The bagworm genome reveals a unique fibroin gene that provides high tensile strength.</title>
        <authorList>
            <person name="Kono N."/>
            <person name="Nakamura H."/>
            <person name="Ohtoshi R."/>
            <person name="Tomita M."/>
            <person name="Numata K."/>
            <person name="Arakawa K."/>
        </authorList>
    </citation>
    <scope>NUCLEOTIDE SEQUENCE [LARGE SCALE GENOMIC DNA]</scope>
</reference>
<dbReference type="PANTHER" id="PTHR24559:SF435">
    <property type="entry name" value="RIBONUCLEASE H"/>
    <property type="match status" value="1"/>
</dbReference>
<organism evidence="1 2">
    <name type="scientific">Eumeta variegata</name>
    <name type="common">Bagworm moth</name>
    <name type="synonym">Eumeta japonica</name>
    <dbReference type="NCBI Taxonomy" id="151549"/>
    <lineage>
        <taxon>Eukaryota</taxon>
        <taxon>Metazoa</taxon>
        <taxon>Ecdysozoa</taxon>
        <taxon>Arthropoda</taxon>
        <taxon>Hexapoda</taxon>
        <taxon>Insecta</taxon>
        <taxon>Pterygota</taxon>
        <taxon>Neoptera</taxon>
        <taxon>Endopterygota</taxon>
        <taxon>Lepidoptera</taxon>
        <taxon>Glossata</taxon>
        <taxon>Ditrysia</taxon>
        <taxon>Tineoidea</taxon>
        <taxon>Psychidae</taxon>
        <taxon>Oiketicinae</taxon>
        <taxon>Eumeta</taxon>
    </lineage>
</organism>
<dbReference type="STRING" id="151549.A0A4C1TLX3"/>
<name>A0A4C1TLX3_EUMVA</name>
<evidence type="ECO:0000313" key="2">
    <source>
        <dbReference type="Proteomes" id="UP000299102"/>
    </source>
</evidence>
<dbReference type="InterPro" id="IPR043502">
    <property type="entry name" value="DNA/RNA_pol_sf"/>
</dbReference>
<dbReference type="SUPFAM" id="SSF56672">
    <property type="entry name" value="DNA/RNA polymerases"/>
    <property type="match status" value="1"/>
</dbReference>
<dbReference type="EMBL" id="BGZK01005499">
    <property type="protein sequence ID" value="GBP14311.1"/>
    <property type="molecule type" value="Genomic_DNA"/>
</dbReference>
<proteinExistence type="predicted"/>
<dbReference type="InterPro" id="IPR053134">
    <property type="entry name" value="RNA-dir_DNA_polymerase"/>
</dbReference>
<comment type="caution">
    <text evidence="1">The sequence shown here is derived from an EMBL/GenBank/DDBJ whole genome shotgun (WGS) entry which is preliminary data.</text>
</comment>
<dbReference type="AlphaFoldDB" id="A0A4C1TLX3"/>
<dbReference type="PANTHER" id="PTHR24559">
    <property type="entry name" value="TRANSPOSON TY3-I GAG-POL POLYPROTEIN"/>
    <property type="match status" value="1"/>
</dbReference>
<gene>
    <name evidence="1" type="primary">pol</name>
    <name evidence="1" type="ORF">EVAR_70363_1</name>
</gene>
<keyword evidence="2" id="KW-1185">Reference proteome</keyword>
<accession>A0A4C1TLX3</accession>
<dbReference type="GO" id="GO:0071897">
    <property type="term" value="P:DNA biosynthetic process"/>
    <property type="evidence" value="ECO:0007669"/>
    <property type="project" value="UniProtKB-ARBA"/>
</dbReference>
<dbReference type="Gene3D" id="3.10.10.10">
    <property type="entry name" value="HIV Type 1 Reverse Transcriptase, subunit A, domain 1"/>
    <property type="match status" value="1"/>
</dbReference>
<evidence type="ECO:0000313" key="1">
    <source>
        <dbReference type="EMBL" id="GBP14311.1"/>
    </source>
</evidence>